<evidence type="ECO:0000256" key="5">
    <source>
        <dbReference type="ARBA" id="ARBA00023136"/>
    </source>
</evidence>
<feature type="transmembrane region" description="Helical" evidence="6">
    <location>
        <begin position="366"/>
        <end position="386"/>
    </location>
</feature>
<dbReference type="PANTHER" id="PTHR30287:SF1">
    <property type="entry name" value="INNER MEMBRANE PROTEIN"/>
    <property type="match status" value="1"/>
</dbReference>
<evidence type="ECO:0000256" key="6">
    <source>
        <dbReference type="SAM" id="Phobius"/>
    </source>
</evidence>
<name>A0A1G7N140_9GAMM</name>
<dbReference type="EMBL" id="FNCI01000001">
    <property type="protein sequence ID" value="SDF67040.1"/>
    <property type="molecule type" value="Genomic_DNA"/>
</dbReference>
<feature type="domain" description="ABC3 transporter permease C-terminal" evidence="7">
    <location>
        <begin position="276"/>
        <end position="381"/>
    </location>
</feature>
<feature type="transmembrane region" description="Helical" evidence="6">
    <location>
        <begin position="842"/>
        <end position="862"/>
    </location>
</feature>
<dbReference type="Pfam" id="PF12704">
    <property type="entry name" value="MacB_PCD"/>
    <property type="match status" value="1"/>
</dbReference>
<feature type="transmembrane region" description="Helical" evidence="6">
    <location>
        <begin position="493"/>
        <end position="512"/>
    </location>
</feature>
<dbReference type="GO" id="GO:0005886">
    <property type="term" value="C:plasma membrane"/>
    <property type="evidence" value="ECO:0007669"/>
    <property type="project" value="UniProtKB-SubCell"/>
</dbReference>
<feature type="transmembrane region" description="Helical" evidence="6">
    <location>
        <begin position="757"/>
        <end position="776"/>
    </location>
</feature>
<feature type="transmembrane region" description="Helical" evidence="6">
    <location>
        <begin position="324"/>
        <end position="354"/>
    </location>
</feature>
<keyword evidence="4 6" id="KW-1133">Transmembrane helix</keyword>
<evidence type="ECO:0000313" key="10">
    <source>
        <dbReference type="Proteomes" id="UP000198641"/>
    </source>
</evidence>
<dbReference type="InterPro" id="IPR038766">
    <property type="entry name" value="Membrane_comp_ABC_pdt"/>
</dbReference>
<evidence type="ECO:0000259" key="8">
    <source>
        <dbReference type="Pfam" id="PF12704"/>
    </source>
</evidence>
<keyword evidence="5 6" id="KW-0472">Membrane</keyword>
<feature type="transmembrane region" description="Helical" evidence="6">
    <location>
        <begin position="40"/>
        <end position="59"/>
    </location>
</feature>
<dbReference type="AlphaFoldDB" id="A0A1G7N140"/>
<dbReference type="InterPro" id="IPR003838">
    <property type="entry name" value="ABC3_permease_C"/>
</dbReference>
<protein>
    <submittedName>
        <fullName evidence="9">Putative ABC transport system permease protein</fullName>
    </submittedName>
</protein>
<evidence type="ECO:0000256" key="3">
    <source>
        <dbReference type="ARBA" id="ARBA00022692"/>
    </source>
</evidence>
<feature type="domain" description="ABC3 transporter permease C-terminal" evidence="7">
    <location>
        <begin position="758"/>
        <end position="871"/>
    </location>
</feature>
<keyword evidence="10" id="KW-1185">Reference proteome</keyword>
<evidence type="ECO:0000256" key="4">
    <source>
        <dbReference type="ARBA" id="ARBA00022989"/>
    </source>
</evidence>
<accession>A0A1G7N140</accession>
<keyword evidence="3 6" id="KW-0812">Transmembrane</keyword>
<organism evidence="9 10">
    <name type="scientific">Onishia taeanensis</name>
    <dbReference type="NCBI Taxonomy" id="284577"/>
    <lineage>
        <taxon>Bacteria</taxon>
        <taxon>Pseudomonadati</taxon>
        <taxon>Pseudomonadota</taxon>
        <taxon>Gammaproteobacteria</taxon>
        <taxon>Oceanospirillales</taxon>
        <taxon>Halomonadaceae</taxon>
        <taxon>Onishia</taxon>
    </lineage>
</organism>
<reference evidence="9 10" key="1">
    <citation type="submission" date="2016-10" db="EMBL/GenBank/DDBJ databases">
        <authorList>
            <person name="de Groot N.N."/>
        </authorList>
    </citation>
    <scope>NUCLEOTIDE SEQUENCE [LARGE SCALE GENOMIC DNA]</scope>
    <source>
        <strain evidence="9 10">BH539</strain>
    </source>
</reference>
<evidence type="ECO:0000313" key="9">
    <source>
        <dbReference type="EMBL" id="SDF67040.1"/>
    </source>
</evidence>
<sequence>MMASGDSRRDTRRIPGNGLHWLGLAARGLKRDLRAADVRALFVALALAVAASTMIGFFLDRLERGLTRQAGQMLGGDLVLEQGEPFSSELKSTLREAGMTLSDQVDLVSMISRGERFQPASLKVVDSAYPLYGASRVDVGNGVEPLARGPGPGEAWVDPRLESLIDLQLGDEVRVGRTTLTVSGIIEREADQSGGFSSFNPRLMMHVDDLAATGLVQPGSRIEYEILAAGPPAAVSSLDARLEALKRDGVEVRDVRVDRPGLGRALERAEKYLALAGLAAVLLAGVAVAMATRRYVDRHLDTAALLRCFGASQRQLTRLFALQLGWLALAASVCGALLGLAGQAGLLALLTAFLPLELPPPGPLPLALGVLTALAVLVGFAGPTLLRLKRVSALKVLRRELDPLPASAWLVVAMASLVFGGLMWLYSGDLWLSVALLVGGLVMLVILGGVGTLILSGVLRLAALLPQGAHGASSTRALRLGARQLGRRRQASLGQLLAFAVTFAAMAMIGLVRGDLLTAWQDQLPEDTPNYFAINIQPQERDAFVETLAGAVDDRTALYPMVRGRITALNGQPPLEAVPESGRGSNALRRELNLTWRDTLPEGNRLVAGEWFAAGDRVSEAEASFSEAANAGGVGATEPSDEIVPISLEAELAGRLGLGLGDTMSFTIGADTLTGRITSLRDLDWDSFRPNFYVIFPPGVLERFGHTYITAFHLGDEQSSLPGQIVKNFPAVSLLNVEAILGQVRDLLTQVTRSVELVLGFVLLAGISVLYAALIASRPLRAHESGLLRVFGASDRLISRVQGAEFAILGLASGLMGALLAELAAAGIYAGWLDLAPRLHPWLWIGLPLGGALLVGLIGHGLSRSLRRQTPMASLGLLGEA</sequence>
<dbReference type="STRING" id="284577.SAMN05216571_101140"/>
<feature type="transmembrane region" description="Helical" evidence="6">
    <location>
        <begin position="806"/>
        <end position="830"/>
    </location>
</feature>
<gene>
    <name evidence="9" type="ORF">SAMN05216571_101140</name>
</gene>
<feature type="transmembrane region" description="Helical" evidence="6">
    <location>
        <begin position="272"/>
        <end position="291"/>
    </location>
</feature>
<feature type="domain" description="MacB-like periplasmic core" evidence="8">
    <location>
        <begin position="44"/>
        <end position="244"/>
    </location>
</feature>
<dbReference type="Proteomes" id="UP000198641">
    <property type="component" value="Unassembled WGS sequence"/>
</dbReference>
<comment type="subcellular location">
    <subcellularLocation>
        <location evidence="1">Cell membrane</location>
        <topology evidence="1">Multi-pass membrane protein</topology>
    </subcellularLocation>
</comment>
<proteinExistence type="predicted"/>
<evidence type="ECO:0000256" key="2">
    <source>
        <dbReference type="ARBA" id="ARBA00022475"/>
    </source>
</evidence>
<keyword evidence="2" id="KW-1003">Cell membrane</keyword>
<feature type="transmembrane region" description="Helical" evidence="6">
    <location>
        <begin position="407"/>
        <end position="426"/>
    </location>
</feature>
<evidence type="ECO:0000259" key="7">
    <source>
        <dbReference type="Pfam" id="PF02687"/>
    </source>
</evidence>
<dbReference type="InterPro" id="IPR025857">
    <property type="entry name" value="MacB_PCD"/>
</dbReference>
<evidence type="ECO:0000256" key="1">
    <source>
        <dbReference type="ARBA" id="ARBA00004651"/>
    </source>
</evidence>
<feature type="transmembrane region" description="Helical" evidence="6">
    <location>
        <begin position="432"/>
        <end position="455"/>
    </location>
</feature>
<dbReference type="PANTHER" id="PTHR30287">
    <property type="entry name" value="MEMBRANE COMPONENT OF PREDICTED ABC SUPERFAMILY METABOLITE UPTAKE TRANSPORTER"/>
    <property type="match status" value="1"/>
</dbReference>
<dbReference type="Pfam" id="PF02687">
    <property type="entry name" value="FtsX"/>
    <property type="match status" value="2"/>
</dbReference>